<sequence>MSESRQSLIQWVNELLQTNYTKVEQLGSGAAYCQIIDSIYMDVPLNRVKFSANQQYEYIENFKILQNMIRKHKIDKPIDPTKLMKCRFQDNFEFLQWLKRFWDSYYSGQAYDALARRSGRSADVPANAASRPRSSASSAHSSSTGMRAVRPGVRPGAQRPPAAAMRPGSAGLRPGSRTGPGATASAHQVQELNRQLAEAKVLIETAEKERDFYFSKLREIEVYLQQLELEPGSDIGEMASHIQGILYSTDDSFVGEEEQVQGDLNDETYDPQGAAPGAEVHLDEEETF</sequence>
<name>A0ACC1JET8_9FUNG</name>
<protein>
    <submittedName>
        <fullName evidence="1">Microtubule integrity protein mal3</fullName>
    </submittedName>
</protein>
<keyword evidence="2" id="KW-1185">Reference proteome</keyword>
<reference evidence="1" key="1">
    <citation type="submission" date="2022-07" db="EMBL/GenBank/DDBJ databases">
        <title>Phylogenomic reconstructions and comparative analyses of Kickxellomycotina fungi.</title>
        <authorList>
            <person name="Reynolds N.K."/>
            <person name="Stajich J.E."/>
            <person name="Barry K."/>
            <person name="Grigoriev I.V."/>
            <person name="Crous P."/>
            <person name="Smith M.E."/>
        </authorList>
    </citation>
    <scope>NUCLEOTIDE SEQUENCE</scope>
    <source>
        <strain evidence="1">NRRL 5244</strain>
    </source>
</reference>
<dbReference type="EMBL" id="JANBPW010000426">
    <property type="protein sequence ID" value="KAJ1949557.1"/>
    <property type="molecule type" value="Genomic_DNA"/>
</dbReference>
<evidence type="ECO:0000313" key="2">
    <source>
        <dbReference type="Proteomes" id="UP001150603"/>
    </source>
</evidence>
<dbReference type="Proteomes" id="UP001150603">
    <property type="component" value="Unassembled WGS sequence"/>
</dbReference>
<comment type="caution">
    <text evidence="1">The sequence shown here is derived from an EMBL/GenBank/DDBJ whole genome shotgun (WGS) entry which is preliminary data.</text>
</comment>
<proteinExistence type="predicted"/>
<organism evidence="1 2">
    <name type="scientific">Linderina macrospora</name>
    <dbReference type="NCBI Taxonomy" id="4868"/>
    <lineage>
        <taxon>Eukaryota</taxon>
        <taxon>Fungi</taxon>
        <taxon>Fungi incertae sedis</taxon>
        <taxon>Zoopagomycota</taxon>
        <taxon>Kickxellomycotina</taxon>
        <taxon>Kickxellomycetes</taxon>
        <taxon>Kickxellales</taxon>
        <taxon>Kickxellaceae</taxon>
        <taxon>Linderina</taxon>
    </lineage>
</organism>
<evidence type="ECO:0000313" key="1">
    <source>
        <dbReference type="EMBL" id="KAJ1949557.1"/>
    </source>
</evidence>
<accession>A0ACC1JET8</accession>
<gene>
    <name evidence="1" type="primary">BIM1</name>
    <name evidence="1" type="ORF">FBU59_001091</name>
</gene>